<dbReference type="STRING" id="551115.Aazo_1627"/>
<dbReference type="HOGENOM" id="CLU_2094315_0_0_3"/>
<keyword evidence="2" id="KW-1185">Reference proteome</keyword>
<gene>
    <name evidence="1" type="ordered locus">Aazo_1627</name>
</gene>
<protein>
    <submittedName>
        <fullName evidence="1">Uncharacterized protein</fullName>
    </submittedName>
</protein>
<name>D7E501_NOSA0</name>
<evidence type="ECO:0000313" key="2">
    <source>
        <dbReference type="Proteomes" id="UP000001511"/>
    </source>
</evidence>
<dbReference type="KEGG" id="naz:Aazo_1627"/>
<sequence length="116" mass="13784">MTEIWNIQSCQRYWLIEEYIVFKSKNQRLAVANITPYGRKVAVVRKDINQVHIYYIDQNVIIQILDDGPKEGLWASFSPDLSYFAALSIYAKYFLWNLEIGERYLADRFIPEYSAY</sequence>
<dbReference type="eggNOG" id="COG2706">
    <property type="taxonomic scope" value="Bacteria"/>
</dbReference>
<proteinExistence type="predicted"/>
<dbReference type="EMBL" id="CP002059">
    <property type="protein sequence ID" value="ADI63798.1"/>
    <property type="molecule type" value="Genomic_DNA"/>
</dbReference>
<dbReference type="SUPFAM" id="SSF82171">
    <property type="entry name" value="DPP6 N-terminal domain-like"/>
    <property type="match status" value="1"/>
</dbReference>
<dbReference type="OrthoDB" id="1492850at2"/>
<organism evidence="1 2">
    <name type="scientific">Nostoc azollae (strain 0708)</name>
    <name type="common">Anabaena azollae (strain 0708)</name>
    <dbReference type="NCBI Taxonomy" id="551115"/>
    <lineage>
        <taxon>Bacteria</taxon>
        <taxon>Bacillati</taxon>
        <taxon>Cyanobacteriota</taxon>
        <taxon>Cyanophyceae</taxon>
        <taxon>Nostocales</taxon>
        <taxon>Nostocaceae</taxon>
        <taxon>Trichormus</taxon>
    </lineage>
</organism>
<dbReference type="Proteomes" id="UP000001511">
    <property type="component" value="Chromosome"/>
</dbReference>
<evidence type="ECO:0000313" key="1">
    <source>
        <dbReference type="EMBL" id="ADI63798.1"/>
    </source>
</evidence>
<reference evidence="1 2" key="1">
    <citation type="journal article" date="2010" name="PLoS ONE">
        <title>Genome erosion in a nitrogen-fixing vertically transmitted endosymbiotic multicellular cyanobacterium.</title>
        <authorList>
            <person name="Ran L."/>
            <person name="Larsson J."/>
            <person name="Vigil-Stenman T."/>
            <person name="Nylander J.A."/>
            <person name="Ininbergs K."/>
            <person name="Zheng W.W."/>
            <person name="Lapidus A."/>
            <person name="Lowry S."/>
            <person name="Haselkorn R."/>
            <person name="Bergman B."/>
        </authorList>
    </citation>
    <scope>NUCLEOTIDE SEQUENCE [LARGE SCALE GENOMIC DNA]</scope>
    <source>
        <strain evidence="1 2">0708</strain>
    </source>
</reference>
<dbReference type="AlphaFoldDB" id="D7E501"/>
<dbReference type="RefSeq" id="WP_013190816.1">
    <property type="nucleotide sequence ID" value="NC_014248.1"/>
</dbReference>
<accession>D7E501</accession>